<evidence type="ECO:0000313" key="1">
    <source>
        <dbReference type="EMBL" id="KAH7928557.1"/>
    </source>
</evidence>
<organism evidence="1 2">
    <name type="scientific">Leucogyrophana mollusca</name>
    <dbReference type="NCBI Taxonomy" id="85980"/>
    <lineage>
        <taxon>Eukaryota</taxon>
        <taxon>Fungi</taxon>
        <taxon>Dikarya</taxon>
        <taxon>Basidiomycota</taxon>
        <taxon>Agaricomycotina</taxon>
        <taxon>Agaricomycetes</taxon>
        <taxon>Agaricomycetidae</taxon>
        <taxon>Boletales</taxon>
        <taxon>Boletales incertae sedis</taxon>
        <taxon>Leucogyrophana</taxon>
    </lineage>
</organism>
<keyword evidence="2" id="KW-1185">Reference proteome</keyword>
<accession>A0ACB8BT17</accession>
<feature type="non-terminal residue" evidence="1">
    <location>
        <position position="1"/>
    </location>
</feature>
<dbReference type="EMBL" id="MU266352">
    <property type="protein sequence ID" value="KAH7928557.1"/>
    <property type="molecule type" value="Genomic_DNA"/>
</dbReference>
<comment type="caution">
    <text evidence="1">The sequence shown here is derived from an EMBL/GenBank/DDBJ whole genome shotgun (WGS) entry which is preliminary data.</text>
</comment>
<name>A0ACB8BT17_9AGAM</name>
<evidence type="ECO:0000313" key="2">
    <source>
        <dbReference type="Proteomes" id="UP000790709"/>
    </source>
</evidence>
<dbReference type="Proteomes" id="UP000790709">
    <property type="component" value="Unassembled WGS sequence"/>
</dbReference>
<protein>
    <submittedName>
        <fullName evidence="1">Uncharacterized protein</fullName>
    </submittedName>
</protein>
<reference evidence="1" key="1">
    <citation type="journal article" date="2021" name="New Phytol.">
        <title>Evolutionary innovations through gain and loss of genes in the ectomycorrhizal Boletales.</title>
        <authorList>
            <person name="Wu G."/>
            <person name="Miyauchi S."/>
            <person name="Morin E."/>
            <person name="Kuo A."/>
            <person name="Drula E."/>
            <person name="Varga T."/>
            <person name="Kohler A."/>
            <person name="Feng B."/>
            <person name="Cao Y."/>
            <person name="Lipzen A."/>
            <person name="Daum C."/>
            <person name="Hundley H."/>
            <person name="Pangilinan J."/>
            <person name="Johnson J."/>
            <person name="Barry K."/>
            <person name="LaButti K."/>
            <person name="Ng V."/>
            <person name="Ahrendt S."/>
            <person name="Min B."/>
            <person name="Choi I.G."/>
            <person name="Park H."/>
            <person name="Plett J.M."/>
            <person name="Magnuson J."/>
            <person name="Spatafora J.W."/>
            <person name="Nagy L.G."/>
            <person name="Henrissat B."/>
            <person name="Grigoriev I.V."/>
            <person name="Yang Z.L."/>
            <person name="Xu J."/>
            <person name="Martin F.M."/>
        </authorList>
    </citation>
    <scope>NUCLEOTIDE SEQUENCE</scope>
    <source>
        <strain evidence="1">KUC20120723A-06</strain>
    </source>
</reference>
<gene>
    <name evidence="1" type="ORF">BV22DRAFT_1044624</name>
</gene>
<proteinExistence type="predicted"/>
<sequence>DLPGILEGFPSAHRIHPPRVYAGVLYQLFPEATPGLLTNLRSAVNTNATFTHLMVKVGAHQLTSQSQTSKAAADSFEVIVAALYMERGLPDVRSWVEEQFAPIIAAAKEAYDQFVSEKRRTRIPLLQSMKRTRNDSDPSGTPLLKKLRKSTSIKHRRTPTKTTLMAQRVIKKMHSKATIYLHGYHVKKPKLSLESRLLSHPASTPSPEVIDLTVDNDNDPDFTSDTGSRPMKSGVARPLRFFSRPPDATPEPSVPVPSRICEIPVRTVSSESFVYAVTVSKARPQIRPDHRDLSHANFSFRDASGPNTVIDAISRSPASSRSPPPSPQAAAPRHISPLPSRARPAIPRPTFDFFRRSGLTLPTRSNNEDLGFGSSENPIVIGDSDSDDG</sequence>